<evidence type="ECO:0000256" key="12">
    <source>
        <dbReference type="ARBA" id="ARBA00055376"/>
    </source>
</evidence>
<evidence type="ECO:0000256" key="15">
    <source>
        <dbReference type="SAM" id="Coils"/>
    </source>
</evidence>
<proteinExistence type="inferred from homology"/>
<dbReference type="GO" id="GO:0003777">
    <property type="term" value="F:microtubule motor activity"/>
    <property type="evidence" value="ECO:0007669"/>
    <property type="project" value="InterPro"/>
</dbReference>
<evidence type="ECO:0000259" key="17">
    <source>
        <dbReference type="PROSITE" id="PS50067"/>
    </source>
</evidence>
<evidence type="ECO:0000256" key="7">
    <source>
        <dbReference type="ARBA" id="ARBA00023054"/>
    </source>
</evidence>
<comment type="similarity">
    <text evidence="14">Belongs to the TRAFAC class myosin-kinesin ATPase superfamily. Kinesin family.</text>
</comment>
<evidence type="ECO:0000256" key="13">
    <source>
        <dbReference type="ARBA" id="ARBA00073205"/>
    </source>
</evidence>
<keyword evidence="6 14" id="KW-0067">ATP-binding</keyword>
<evidence type="ECO:0000256" key="8">
    <source>
        <dbReference type="ARBA" id="ARBA00023069"/>
    </source>
</evidence>
<evidence type="ECO:0000256" key="2">
    <source>
        <dbReference type="ARBA" id="ARBA00004245"/>
    </source>
</evidence>
<dbReference type="InterPro" id="IPR001752">
    <property type="entry name" value="Kinesin_motor_dom"/>
</dbReference>
<dbReference type="Pfam" id="PF00225">
    <property type="entry name" value="Kinesin"/>
    <property type="match status" value="1"/>
</dbReference>
<dbReference type="AlphaFoldDB" id="A0A8C1MJV4"/>
<evidence type="ECO:0000256" key="1">
    <source>
        <dbReference type="ARBA" id="ARBA00004138"/>
    </source>
</evidence>
<dbReference type="PANTHER" id="PTHR47968">
    <property type="entry name" value="CENTROMERE PROTEIN E"/>
    <property type="match status" value="1"/>
</dbReference>
<dbReference type="SUPFAM" id="SSF52540">
    <property type="entry name" value="P-loop containing nucleoside triphosphate hydrolases"/>
    <property type="match status" value="1"/>
</dbReference>
<dbReference type="Proteomes" id="UP000694427">
    <property type="component" value="Unplaced"/>
</dbReference>
<protein>
    <recommendedName>
        <fullName evidence="13">Kinesin-like protein KIF19</fullName>
    </recommendedName>
</protein>
<dbReference type="GO" id="GO:0005524">
    <property type="term" value="F:ATP binding"/>
    <property type="evidence" value="ECO:0007669"/>
    <property type="project" value="UniProtKB-UniRule"/>
</dbReference>
<feature type="region of interest" description="Disordered" evidence="16">
    <location>
        <begin position="720"/>
        <end position="769"/>
    </location>
</feature>
<evidence type="ECO:0000256" key="14">
    <source>
        <dbReference type="PROSITE-ProRule" id="PRU00283"/>
    </source>
</evidence>
<keyword evidence="3" id="KW-0963">Cytoplasm</keyword>
<evidence type="ECO:0000256" key="3">
    <source>
        <dbReference type="ARBA" id="ARBA00022490"/>
    </source>
</evidence>
<keyword evidence="10" id="KW-0206">Cytoskeleton</keyword>
<name>A0A8C1MJV4_CYPCA</name>
<accession>A0A8C1MJV4</accession>
<dbReference type="GO" id="GO:0007018">
    <property type="term" value="P:microtubule-based movement"/>
    <property type="evidence" value="ECO:0007669"/>
    <property type="project" value="InterPro"/>
</dbReference>
<feature type="domain" description="Kinesin motor" evidence="17">
    <location>
        <begin position="8"/>
        <end position="344"/>
    </location>
</feature>
<sequence>SFETGEGKQKVALRIRPLNDAEIEEGATTVAHKIDRQMVVLMDPCEDSDNVLRSNRSREKTYMFDVVFDYTATQDVYVATTKNLIDGVIAGYNATVFAYGPTGAGKTYTMLGLDSEPGIYIQTLNDLFRAIEDSTEDLDCSVYMSYIEIYNEIIRDLLNPSSGYLELREDAKGEIRIAGITEFSTCNAKEIMALLTKGNKQRTQESTAANKTSSRSHAILQVTVKQKSRVKDINEEVRVGKLFMVDLAGTERASQTQNRGKRMKEGAHINRSLLALANCINALSEKGGKGAQFVNYRDSKLTRLLKDALGGNSRTVMITHISPASSNFEESRNTLVYADKAKNIRTKVKRNLMNVSYHLAQYTRIIADLRSEIDRLRAKIDQQSQEQQKGEKADIREIQAEVQQYSHGEMALLQEQILSAFREQMEIRRSLMELENCNMELHVDTSRHLLTISDWERDRARARQGRVKVTEEKTDREKEEEQESGPEEPQYVTAAREEIGPLLAEQRKTMELKRELEEKLMTMKLKSSKIEELLPKRISNREQRDILTLLCKVHELELEKTEIQSAVLCKEYVLRTKDFIIQRQEQQRMLCDDIIHQQKALIEDQGLCVPEELQELYSLYFSELNDGSVDQIVDLHTFATNPRVVSDTLKDSTPVCPTEAVSPDTLREIVSDTKSISVIAAKRRSHLVKETTSRVAGLALATGLKSSVSMDSLVSALADDSAEVKRNPPRHGGRSQSKQDLKTTESRRELPERHQHKKRSRSFEASKKV</sequence>
<keyword evidence="11" id="KW-0966">Cell projection</keyword>
<dbReference type="FunFam" id="3.40.850.10:FF:000037">
    <property type="entry name" value="kinesin-like protein KIF19"/>
    <property type="match status" value="1"/>
</dbReference>
<feature type="compositionally biased region" description="Basic and acidic residues" evidence="16">
    <location>
        <begin position="737"/>
        <end position="753"/>
    </location>
</feature>
<dbReference type="CDD" id="cd01370">
    <property type="entry name" value="KISc_KIP3_like"/>
    <property type="match status" value="1"/>
</dbReference>
<feature type="coiled-coil region" evidence="15">
    <location>
        <begin position="359"/>
        <end position="393"/>
    </location>
</feature>
<dbReference type="Ensembl" id="ENSCCRT00010087450.1">
    <property type="protein sequence ID" value="ENSCCRP00010078808.1"/>
    <property type="gene ID" value="ENSCCRG00010034295.1"/>
</dbReference>
<evidence type="ECO:0000256" key="11">
    <source>
        <dbReference type="ARBA" id="ARBA00023273"/>
    </source>
</evidence>
<keyword evidence="4" id="KW-0493">Microtubule</keyword>
<dbReference type="InterPro" id="IPR027640">
    <property type="entry name" value="Kinesin-like_fam"/>
</dbReference>
<evidence type="ECO:0000313" key="19">
    <source>
        <dbReference type="Proteomes" id="UP000694427"/>
    </source>
</evidence>
<evidence type="ECO:0000256" key="16">
    <source>
        <dbReference type="SAM" id="MobiDB-lite"/>
    </source>
</evidence>
<keyword evidence="5 14" id="KW-0547">Nucleotide-binding</keyword>
<organism evidence="18 19">
    <name type="scientific">Cyprinus carpio</name>
    <name type="common">Common carp</name>
    <dbReference type="NCBI Taxonomy" id="7962"/>
    <lineage>
        <taxon>Eukaryota</taxon>
        <taxon>Metazoa</taxon>
        <taxon>Chordata</taxon>
        <taxon>Craniata</taxon>
        <taxon>Vertebrata</taxon>
        <taxon>Euteleostomi</taxon>
        <taxon>Actinopterygii</taxon>
        <taxon>Neopterygii</taxon>
        <taxon>Teleostei</taxon>
        <taxon>Ostariophysi</taxon>
        <taxon>Cypriniformes</taxon>
        <taxon>Cyprinidae</taxon>
        <taxon>Cyprininae</taxon>
        <taxon>Cyprinus</taxon>
    </lineage>
</organism>
<keyword evidence="7 15" id="KW-0175">Coiled coil</keyword>
<evidence type="ECO:0000256" key="10">
    <source>
        <dbReference type="ARBA" id="ARBA00023212"/>
    </source>
</evidence>
<dbReference type="GO" id="GO:0048731">
    <property type="term" value="P:system development"/>
    <property type="evidence" value="ECO:0007669"/>
    <property type="project" value="UniProtKB-ARBA"/>
</dbReference>
<reference evidence="18" key="1">
    <citation type="submission" date="2025-08" db="UniProtKB">
        <authorList>
            <consortium name="Ensembl"/>
        </authorList>
    </citation>
    <scope>IDENTIFICATION</scope>
</reference>
<evidence type="ECO:0000256" key="5">
    <source>
        <dbReference type="ARBA" id="ARBA00022741"/>
    </source>
</evidence>
<keyword evidence="9 14" id="KW-0505">Motor protein</keyword>
<reference evidence="18" key="2">
    <citation type="submission" date="2025-09" db="UniProtKB">
        <authorList>
            <consortium name="Ensembl"/>
        </authorList>
    </citation>
    <scope>IDENTIFICATION</scope>
</reference>
<dbReference type="GO" id="GO:0005929">
    <property type="term" value="C:cilium"/>
    <property type="evidence" value="ECO:0007669"/>
    <property type="project" value="UniProtKB-SubCell"/>
</dbReference>
<evidence type="ECO:0000256" key="4">
    <source>
        <dbReference type="ARBA" id="ARBA00022701"/>
    </source>
</evidence>
<evidence type="ECO:0000256" key="9">
    <source>
        <dbReference type="ARBA" id="ARBA00023175"/>
    </source>
</evidence>
<comment type="subcellular location">
    <subcellularLocation>
        <location evidence="1">Cell projection</location>
        <location evidence="1">Cilium</location>
    </subcellularLocation>
    <subcellularLocation>
        <location evidence="2">Cytoplasm</location>
        <location evidence="2">Cytoskeleton</location>
    </subcellularLocation>
</comment>
<keyword evidence="19" id="KW-1185">Reference proteome</keyword>
<dbReference type="Gene3D" id="3.40.850.10">
    <property type="entry name" value="Kinesin motor domain"/>
    <property type="match status" value="1"/>
</dbReference>
<comment type="function">
    <text evidence="12">Plus end-directed microtubule-dependent motor protein that regulates the length of motile cilia by mediating depolymerization of microtubules at ciliary tips.</text>
</comment>
<dbReference type="PANTHER" id="PTHR47968:SF13">
    <property type="entry name" value="KINESIN-LIKE PROTEIN KIF19 ISOFORM X1"/>
    <property type="match status" value="1"/>
</dbReference>
<feature type="compositionally biased region" description="Basic and acidic residues" evidence="16">
    <location>
        <begin position="468"/>
        <end position="479"/>
    </location>
</feature>
<keyword evidence="8" id="KW-0969">Cilium</keyword>
<dbReference type="PROSITE" id="PS50067">
    <property type="entry name" value="KINESIN_MOTOR_2"/>
    <property type="match status" value="1"/>
</dbReference>
<evidence type="ECO:0000256" key="6">
    <source>
        <dbReference type="ARBA" id="ARBA00022840"/>
    </source>
</evidence>
<dbReference type="InterPro" id="IPR036961">
    <property type="entry name" value="Kinesin_motor_dom_sf"/>
</dbReference>
<dbReference type="GO" id="GO:0008017">
    <property type="term" value="F:microtubule binding"/>
    <property type="evidence" value="ECO:0007669"/>
    <property type="project" value="InterPro"/>
</dbReference>
<feature type="binding site" evidence="14">
    <location>
        <begin position="100"/>
        <end position="107"/>
    </location>
    <ligand>
        <name>ATP</name>
        <dbReference type="ChEBI" id="CHEBI:30616"/>
    </ligand>
</feature>
<dbReference type="SMART" id="SM00129">
    <property type="entry name" value="KISc"/>
    <property type="match status" value="1"/>
</dbReference>
<evidence type="ECO:0000313" key="18">
    <source>
        <dbReference type="Ensembl" id="ENSCCRP00010078808.1"/>
    </source>
</evidence>
<feature type="region of interest" description="Disordered" evidence="16">
    <location>
        <begin position="463"/>
        <end position="493"/>
    </location>
</feature>
<dbReference type="GO" id="GO:0005874">
    <property type="term" value="C:microtubule"/>
    <property type="evidence" value="ECO:0007669"/>
    <property type="project" value="UniProtKB-KW"/>
</dbReference>
<dbReference type="PRINTS" id="PR00380">
    <property type="entry name" value="KINESINHEAVY"/>
</dbReference>
<dbReference type="InterPro" id="IPR027417">
    <property type="entry name" value="P-loop_NTPase"/>
</dbReference>